<organism evidence="7 8">
    <name type="scientific">Hydrogenivirga caldilitoris</name>
    <dbReference type="NCBI Taxonomy" id="246264"/>
    <lineage>
        <taxon>Bacteria</taxon>
        <taxon>Pseudomonadati</taxon>
        <taxon>Aquificota</taxon>
        <taxon>Aquificia</taxon>
        <taxon>Aquificales</taxon>
        <taxon>Aquificaceae</taxon>
        <taxon>Hydrogenivirga</taxon>
    </lineage>
</organism>
<keyword evidence="1 6" id="KW-0963">Cytoplasm</keyword>
<keyword evidence="5 6" id="KW-0949">S-adenosyl-L-methionine</keyword>
<feature type="binding site" evidence="6">
    <location>
        <position position="85"/>
    </location>
    <ligand>
        <name>S-adenosyl-L-methionine</name>
        <dbReference type="ChEBI" id="CHEBI:59789"/>
    </ligand>
</feature>
<comment type="caution">
    <text evidence="7">The sequence shown here is derived from an EMBL/GenBank/DDBJ whole genome shotgun (WGS) entry which is preliminary data.</text>
</comment>
<dbReference type="PANTHER" id="PTHR31760:SF0">
    <property type="entry name" value="S-ADENOSYL-L-METHIONINE-DEPENDENT METHYLTRANSFERASES SUPERFAMILY PROTEIN"/>
    <property type="match status" value="1"/>
</dbReference>
<dbReference type="Gene3D" id="3.40.50.150">
    <property type="entry name" value="Vaccinia Virus protein VP39"/>
    <property type="match status" value="1"/>
</dbReference>
<dbReference type="GO" id="GO:0005829">
    <property type="term" value="C:cytosol"/>
    <property type="evidence" value="ECO:0007669"/>
    <property type="project" value="TreeGrafter"/>
</dbReference>
<keyword evidence="4 6" id="KW-0808">Transferase</keyword>
<evidence type="ECO:0000256" key="6">
    <source>
        <dbReference type="HAMAP-Rule" id="MF_00074"/>
    </source>
</evidence>
<dbReference type="EC" id="2.1.1.-" evidence="6"/>
<evidence type="ECO:0000256" key="5">
    <source>
        <dbReference type="ARBA" id="ARBA00022691"/>
    </source>
</evidence>
<evidence type="ECO:0000256" key="1">
    <source>
        <dbReference type="ARBA" id="ARBA00022490"/>
    </source>
</evidence>
<dbReference type="Pfam" id="PF02527">
    <property type="entry name" value="GidB"/>
    <property type="match status" value="1"/>
</dbReference>
<dbReference type="AlphaFoldDB" id="A0A497XWU2"/>
<reference evidence="7 8" key="1">
    <citation type="submission" date="2018-10" db="EMBL/GenBank/DDBJ databases">
        <title>Genomic Encyclopedia of Archaeal and Bacterial Type Strains, Phase II (KMG-II): from individual species to whole genera.</title>
        <authorList>
            <person name="Goeker M."/>
        </authorList>
    </citation>
    <scope>NUCLEOTIDE SEQUENCE [LARGE SCALE GENOMIC DNA]</scope>
    <source>
        <strain evidence="7 8">DSM 16510</strain>
    </source>
</reference>
<feature type="binding site" evidence="6">
    <location>
        <position position="80"/>
    </location>
    <ligand>
        <name>S-adenosyl-L-methionine</name>
        <dbReference type="ChEBI" id="CHEBI:59789"/>
    </ligand>
</feature>
<dbReference type="NCBIfam" id="TIGR00138">
    <property type="entry name" value="rsmG_gidB"/>
    <property type="match status" value="1"/>
</dbReference>
<dbReference type="RefSeq" id="WP_121012298.1">
    <property type="nucleotide sequence ID" value="NZ_RCCJ01000001.1"/>
</dbReference>
<feature type="binding site" evidence="6">
    <location>
        <position position="143"/>
    </location>
    <ligand>
        <name>S-adenosyl-L-methionine</name>
        <dbReference type="ChEBI" id="CHEBI:59789"/>
    </ligand>
</feature>
<dbReference type="EMBL" id="RCCJ01000001">
    <property type="protein sequence ID" value="RLJ71233.1"/>
    <property type="molecule type" value="Genomic_DNA"/>
</dbReference>
<dbReference type="InterPro" id="IPR029063">
    <property type="entry name" value="SAM-dependent_MTases_sf"/>
</dbReference>
<keyword evidence="8" id="KW-1185">Reference proteome</keyword>
<evidence type="ECO:0000256" key="3">
    <source>
        <dbReference type="ARBA" id="ARBA00022603"/>
    </source>
</evidence>
<name>A0A497XWU2_9AQUI</name>
<sequence>MSELIGSIFSEAGFKLSPEDVEKFGVYLVELKKWNRVHNLTSLKRDEDIIRKHFLDSLSLVNCFREVNVDWKGKSIADVGSGAGFPGVPLKIYLKDVNLFLIESVSKKCSFLEYLKVRLELDWTVLCQRAEEVDTKFDIVVSRAMGEFEEVYRILERLARDYVFVMKGKELKSEWIQELKYNACKAEIKGLPPSYILWKKLN</sequence>
<dbReference type="PANTHER" id="PTHR31760">
    <property type="entry name" value="S-ADENOSYL-L-METHIONINE-DEPENDENT METHYLTRANSFERASES SUPERFAMILY PROTEIN"/>
    <property type="match status" value="1"/>
</dbReference>
<dbReference type="Proteomes" id="UP000267841">
    <property type="component" value="Unassembled WGS sequence"/>
</dbReference>
<comment type="caution">
    <text evidence="6">Lacks conserved residue(s) required for the propagation of feature annotation.</text>
</comment>
<feature type="binding site" evidence="6">
    <location>
        <begin position="130"/>
        <end position="131"/>
    </location>
    <ligand>
        <name>S-adenosyl-L-methionine</name>
        <dbReference type="ChEBI" id="CHEBI:59789"/>
    </ligand>
</feature>
<gene>
    <name evidence="6" type="primary">rsmG</name>
    <name evidence="7" type="ORF">BCF55_1532</name>
</gene>
<dbReference type="PIRSF" id="PIRSF003078">
    <property type="entry name" value="GidB"/>
    <property type="match status" value="1"/>
</dbReference>
<evidence type="ECO:0000313" key="7">
    <source>
        <dbReference type="EMBL" id="RLJ71233.1"/>
    </source>
</evidence>
<protein>
    <recommendedName>
        <fullName evidence="6">Ribosomal RNA small subunit methyltransferase G</fullName>
        <ecNumber evidence="6">2.1.1.-</ecNumber>
    </recommendedName>
    <alternativeName>
        <fullName evidence="6">16S rRNA 7-methylguanosine methyltransferase</fullName>
        <shortName evidence="6">16S rRNA m7G methyltransferase</shortName>
    </alternativeName>
</protein>
<evidence type="ECO:0000256" key="2">
    <source>
        <dbReference type="ARBA" id="ARBA00022552"/>
    </source>
</evidence>
<proteinExistence type="inferred from homology"/>
<dbReference type="InterPro" id="IPR003682">
    <property type="entry name" value="rRNA_ssu_MeTfrase_G"/>
</dbReference>
<dbReference type="GO" id="GO:0070043">
    <property type="term" value="F:rRNA (guanine-N7-)-methyltransferase activity"/>
    <property type="evidence" value="ECO:0007669"/>
    <property type="project" value="UniProtKB-UniRule"/>
</dbReference>
<evidence type="ECO:0000313" key="8">
    <source>
        <dbReference type="Proteomes" id="UP000267841"/>
    </source>
</evidence>
<comment type="similarity">
    <text evidence="6">Belongs to the methyltransferase superfamily. RNA methyltransferase RsmG family.</text>
</comment>
<comment type="subcellular location">
    <subcellularLocation>
        <location evidence="6">Cytoplasm</location>
    </subcellularLocation>
</comment>
<keyword evidence="2 6" id="KW-0698">rRNA processing</keyword>
<dbReference type="OrthoDB" id="9808773at2"/>
<dbReference type="SUPFAM" id="SSF53335">
    <property type="entry name" value="S-adenosyl-L-methionine-dependent methyltransferases"/>
    <property type="match status" value="1"/>
</dbReference>
<keyword evidence="3 6" id="KW-0489">Methyltransferase</keyword>
<accession>A0A497XWU2</accession>
<evidence type="ECO:0000256" key="4">
    <source>
        <dbReference type="ARBA" id="ARBA00022679"/>
    </source>
</evidence>
<comment type="function">
    <text evidence="6">Specifically methylates the N7 position of a guanine in 16S rRNA.</text>
</comment>
<dbReference type="HAMAP" id="MF_00074">
    <property type="entry name" value="16SrRNA_methyltr_G"/>
    <property type="match status" value="1"/>
</dbReference>